<evidence type="ECO:0000313" key="3">
    <source>
        <dbReference type="WBParaSite" id="Hba_05204"/>
    </source>
</evidence>
<evidence type="ECO:0000256" key="1">
    <source>
        <dbReference type="SAM" id="SignalP"/>
    </source>
</evidence>
<proteinExistence type="predicted"/>
<reference evidence="3" key="1">
    <citation type="submission" date="2016-11" db="UniProtKB">
        <authorList>
            <consortium name="WormBaseParasite"/>
        </authorList>
    </citation>
    <scope>IDENTIFICATION</scope>
</reference>
<name>A0A1I7WJK6_HETBA</name>
<dbReference type="WBParaSite" id="Hba_05204">
    <property type="protein sequence ID" value="Hba_05204"/>
    <property type="gene ID" value="Hba_05204"/>
</dbReference>
<accession>A0A1I7WJK6</accession>
<keyword evidence="1" id="KW-0732">Signal</keyword>
<dbReference type="AlphaFoldDB" id="A0A1I7WJK6"/>
<organism evidence="2 3">
    <name type="scientific">Heterorhabditis bacteriophora</name>
    <name type="common">Entomopathogenic nematode worm</name>
    <dbReference type="NCBI Taxonomy" id="37862"/>
    <lineage>
        <taxon>Eukaryota</taxon>
        <taxon>Metazoa</taxon>
        <taxon>Ecdysozoa</taxon>
        <taxon>Nematoda</taxon>
        <taxon>Chromadorea</taxon>
        <taxon>Rhabditida</taxon>
        <taxon>Rhabditina</taxon>
        <taxon>Rhabditomorpha</taxon>
        <taxon>Strongyloidea</taxon>
        <taxon>Heterorhabditidae</taxon>
        <taxon>Heterorhabditis</taxon>
    </lineage>
</organism>
<sequence length="92" mass="10805">MIKLLFFLTSLSSVKALDYFGIWVGRLRNSSFALDGQVYIANSSYLQITNLNIKRLINRDKLQFIFFDENRQQPATTVYEYKESDGGEWLRK</sequence>
<keyword evidence="2" id="KW-1185">Reference proteome</keyword>
<feature type="chain" id="PRO_5009310665" evidence="1">
    <location>
        <begin position="17"/>
        <end position="92"/>
    </location>
</feature>
<protein>
    <submittedName>
        <fullName evidence="3">DUF4488 domain-containing protein</fullName>
    </submittedName>
</protein>
<dbReference type="Proteomes" id="UP000095283">
    <property type="component" value="Unplaced"/>
</dbReference>
<evidence type="ECO:0000313" key="2">
    <source>
        <dbReference type="Proteomes" id="UP000095283"/>
    </source>
</evidence>
<feature type="signal peptide" evidence="1">
    <location>
        <begin position="1"/>
        <end position="16"/>
    </location>
</feature>